<keyword evidence="3 6" id="KW-0560">Oxidoreductase</keyword>
<reference evidence="6" key="2">
    <citation type="journal article" date="2023" name="Int. J. Mol. Sci.">
        <title>De Novo Assembly and Annotation of 11 Diverse Shrub Willow (Salix) Genomes Reveals Novel Gene Organization in Sex-Linked Regions.</title>
        <authorList>
            <person name="Hyden B."/>
            <person name="Feng K."/>
            <person name="Yates T.B."/>
            <person name="Jawdy S."/>
            <person name="Cereghino C."/>
            <person name="Smart L.B."/>
            <person name="Muchero W."/>
        </authorList>
    </citation>
    <scope>NUCLEOTIDE SEQUENCE</scope>
    <source>
        <tissue evidence="6">Shoot tip</tissue>
    </source>
</reference>
<dbReference type="EMBL" id="JAPFFM010000012">
    <property type="protein sequence ID" value="KAJ6728362.1"/>
    <property type="molecule type" value="Genomic_DNA"/>
</dbReference>
<reference evidence="6" key="1">
    <citation type="submission" date="2022-11" db="EMBL/GenBank/DDBJ databases">
        <authorList>
            <person name="Hyden B.L."/>
            <person name="Feng K."/>
            <person name="Yates T."/>
            <person name="Jawdy S."/>
            <person name="Smart L.B."/>
            <person name="Muchero W."/>
        </authorList>
    </citation>
    <scope>NUCLEOTIDE SEQUENCE</scope>
    <source>
        <tissue evidence="6">Shoot tip</tissue>
    </source>
</reference>
<dbReference type="Pfam" id="PF03055">
    <property type="entry name" value="RPE65"/>
    <property type="match status" value="1"/>
</dbReference>
<dbReference type="GO" id="GO:0046872">
    <property type="term" value="F:metal ion binding"/>
    <property type="evidence" value="ECO:0007669"/>
    <property type="project" value="UniProtKB-KW"/>
</dbReference>
<evidence type="ECO:0000313" key="6">
    <source>
        <dbReference type="EMBL" id="KAJ6728362.1"/>
    </source>
</evidence>
<dbReference type="GO" id="GO:0009570">
    <property type="term" value="C:chloroplast stroma"/>
    <property type="evidence" value="ECO:0007669"/>
    <property type="project" value="TreeGrafter"/>
</dbReference>
<evidence type="ECO:0000313" key="7">
    <source>
        <dbReference type="Proteomes" id="UP001151752"/>
    </source>
</evidence>
<accession>A0A9Q0UE78</accession>
<evidence type="ECO:0000256" key="4">
    <source>
        <dbReference type="ARBA" id="ARBA00023004"/>
    </source>
</evidence>
<keyword evidence="7" id="KW-1185">Reference proteome</keyword>
<dbReference type="Proteomes" id="UP001151752">
    <property type="component" value="Chromosome 11"/>
</dbReference>
<comment type="cofactor">
    <cofactor evidence="5">
        <name>Fe(2+)</name>
        <dbReference type="ChEBI" id="CHEBI:29033"/>
    </cofactor>
    <text evidence="5">Binds 1 Fe(2+) ion per subunit.</text>
</comment>
<dbReference type="GO" id="GO:0010436">
    <property type="term" value="F:carotenoid dioxygenase activity"/>
    <property type="evidence" value="ECO:0007669"/>
    <property type="project" value="TreeGrafter"/>
</dbReference>
<feature type="binding site" evidence="5">
    <location>
        <position position="189"/>
    </location>
    <ligand>
        <name>Fe cation</name>
        <dbReference type="ChEBI" id="CHEBI:24875"/>
        <note>catalytic</note>
    </ligand>
</feature>
<dbReference type="PANTHER" id="PTHR10543:SF123">
    <property type="entry name" value="9-CIS-EPOXYCAROTENOID DIOXYGENASE NCED5, CHLOROPLASTIC-RELATED"/>
    <property type="match status" value="1"/>
</dbReference>
<feature type="binding site" evidence="5">
    <location>
        <position position="13"/>
    </location>
    <ligand>
        <name>Fe cation</name>
        <dbReference type="ChEBI" id="CHEBI:24875"/>
        <note>catalytic</note>
    </ligand>
</feature>
<dbReference type="InterPro" id="IPR004294">
    <property type="entry name" value="Carotenoid_Oase"/>
</dbReference>
<proteinExistence type="inferred from homology"/>
<evidence type="ECO:0000256" key="5">
    <source>
        <dbReference type="PIRSR" id="PIRSR604294-1"/>
    </source>
</evidence>
<evidence type="ECO:0000256" key="1">
    <source>
        <dbReference type="ARBA" id="ARBA00006787"/>
    </source>
</evidence>
<keyword evidence="3 6" id="KW-0223">Dioxygenase</keyword>
<evidence type="ECO:0000256" key="3">
    <source>
        <dbReference type="ARBA" id="ARBA00022964"/>
    </source>
</evidence>
<sequence>MIWVESPDAFFFHFWNAWEEPESDEVVVIGSCMTPPDSIFNEHDESLQSVLSEIRLNLKTGKSTRRPIIQEPSDHVNLEVGMVNRNLLGRQTSYAYLAIAEPWPKISGFAKVDLLTGEVKKYMYGDKRYGGEPFFLPTEQNCEAEDDGYILAFVHDEKTWKSELHIVNAKNLQFEASVKLPSRVPYGFHGTFIDSRGLVNQA</sequence>
<keyword evidence="4 5" id="KW-0408">Iron</keyword>
<dbReference type="PANTHER" id="PTHR10543">
    <property type="entry name" value="BETA-CAROTENE DIOXYGENASE"/>
    <property type="match status" value="1"/>
</dbReference>
<protein>
    <submittedName>
        <fullName evidence="6">BETA-CAROTENE DIOXYGENASE</fullName>
    </submittedName>
</protein>
<dbReference type="GO" id="GO:0016121">
    <property type="term" value="P:carotene catabolic process"/>
    <property type="evidence" value="ECO:0007669"/>
    <property type="project" value="TreeGrafter"/>
</dbReference>
<keyword evidence="2 5" id="KW-0479">Metal-binding</keyword>
<evidence type="ECO:0000256" key="2">
    <source>
        <dbReference type="ARBA" id="ARBA00022723"/>
    </source>
</evidence>
<dbReference type="AlphaFoldDB" id="A0A9Q0UE78"/>
<comment type="similarity">
    <text evidence="1">Belongs to the carotenoid oxygenase family.</text>
</comment>
<name>A0A9Q0UE78_9ROSI</name>
<gene>
    <name evidence="6" type="ORF">OIU74_006415</name>
</gene>
<comment type="caution">
    <text evidence="6">The sequence shown here is derived from an EMBL/GenBank/DDBJ whole genome shotgun (WGS) entry which is preliminary data.</text>
</comment>
<organism evidence="6 7">
    <name type="scientific">Salix koriyanagi</name>
    <dbReference type="NCBI Taxonomy" id="2511006"/>
    <lineage>
        <taxon>Eukaryota</taxon>
        <taxon>Viridiplantae</taxon>
        <taxon>Streptophyta</taxon>
        <taxon>Embryophyta</taxon>
        <taxon>Tracheophyta</taxon>
        <taxon>Spermatophyta</taxon>
        <taxon>Magnoliopsida</taxon>
        <taxon>eudicotyledons</taxon>
        <taxon>Gunneridae</taxon>
        <taxon>Pentapetalae</taxon>
        <taxon>rosids</taxon>
        <taxon>fabids</taxon>
        <taxon>Malpighiales</taxon>
        <taxon>Salicaceae</taxon>
        <taxon>Saliceae</taxon>
        <taxon>Salix</taxon>
    </lineage>
</organism>